<dbReference type="Proteomes" id="UP001358586">
    <property type="component" value="Chromosome 10"/>
</dbReference>
<evidence type="ECO:0000313" key="1">
    <source>
        <dbReference type="EMBL" id="KAK5793242.1"/>
    </source>
</evidence>
<proteinExistence type="predicted"/>
<gene>
    <name evidence="1" type="ORF">PVK06_034382</name>
</gene>
<reference evidence="1 2" key="1">
    <citation type="submission" date="2023-03" db="EMBL/GenBank/DDBJ databases">
        <title>WGS of Gossypium arboreum.</title>
        <authorList>
            <person name="Yu D."/>
        </authorList>
    </citation>
    <scope>NUCLEOTIDE SEQUENCE [LARGE SCALE GENOMIC DNA]</scope>
    <source>
        <tissue evidence="1">Leaf</tissue>
    </source>
</reference>
<name>A0ABR0NE25_GOSAR</name>
<accession>A0ABR0NE25</accession>
<dbReference type="EMBL" id="JARKNE010000010">
    <property type="protein sequence ID" value="KAK5793242.1"/>
    <property type="molecule type" value="Genomic_DNA"/>
</dbReference>
<protein>
    <submittedName>
        <fullName evidence="1">Uncharacterized protein</fullName>
    </submittedName>
</protein>
<evidence type="ECO:0000313" key="2">
    <source>
        <dbReference type="Proteomes" id="UP001358586"/>
    </source>
</evidence>
<organism evidence="1 2">
    <name type="scientific">Gossypium arboreum</name>
    <name type="common">Tree cotton</name>
    <name type="synonym">Gossypium nanking</name>
    <dbReference type="NCBI Taxonomy" id="29729"/>
    <lineage>
        <taxon>Eukaryota</taxon>
        <taxon>Viridiplantae</taxon>
        <taxon>Streptophyta</taxon>
        <taxon>Embryophyta</taxon>
        <taxon>Tracheophyta</taxon>
        <taxon>Spermatophyta</taxon>
        <taxon>Magnoliopsida</taxon>
        <taxon>eudicotyledons</taxon>
        <taxon>Gunneridae</taxon>
        <taxon>Pentapetalae</taxon>
        <taxon>rosids</taxon>
        <taxon>malvids</taxon>
        <taxon>Malvales</taxon>
        <taxon>Malvaceae</taxon>
        <taxon>Malvoideae</taxon>
        <taxon>Gossypium</taxon>
    </lineage>
</organism>
<comment type="caution">
    <text evidence="1">The sequence shown here is derived from an EMBL/GenBank/DDBJ whole genome shotgun (WGS) entry which is preliminary data.</text>
</comment>
<sequence>MRMFRFVRKGIQLSAIRMRLSVSHRICPSLLLLVQRTQGLLFEVFQVSSKVSLIQSWLSCFISERYSWLKDERLYDVNIESDYTKKAITKIDDILVHPLVPEHEPIPEDHIKTLIQAAIHQDTFGIVPIDNVDKFVLKVIKILDPMLTKEIEYQHRKAKGKAVLEKGKTPLLPSSPKRRRSGLVYDSFLDIELENNRPLKKLSCRMARTK</sequence>
<keyword evidence="2" id="KW-1185">Reference proteome</keyword>